<accession>A0AAT9FGY9</accession>
<dbReference type="KEGG" id="osu:NT6N_02680"/>
<proteinExistence type="predicted"/>
<dbReference type="AlphaFoldDB" id="A0AAT9FGY9"/>
<evidence type="ECO:0000313" key="1">
    <source>
        <dbReference type="EMBL" id="BDS05228.1"/>
    </source>
</evidence>
<evidence type="ECO:0008006" key="2">
    <source>
        <dbReference type="Google" id="ProtNLM"/>
    </source>
</evidence>
<gene>
    <name evidence="1" type="ORF">NT6N_02680</name>
</gene>
<protein>
    <recommendedName>
        <fullName evidence="2">SF4 helicase domain-containing protein</fullName>
    </recommendedName>
</protein>
<sequence>MKIDHSKVPQTGDDELQEQQAGITYGIPSLDDCLGRYREPGYLHLFSGFPGSKKEVLASQLLVENVMLNKKVLVISTKSGQRDYMIRCLSNGLKIPYDENMRVMYDKQNGGEFPVMLDVNKYNEEECLKSLVLLQKIIHNSYIYRVPSDSVGLSMDIIHDVIDNCECFPEIIILDDLKCKAEHDNPHAQRNAMEEVMDYLHTVSHEIGCNVVVIAQASPKYTNMSKVPLNATIISNNLHTFADVSMAMSWLAVPDIEESEGLGYTNESYLREQFLNVNVRGSSFFLAVDADYERSTLRQGEHETDQQQRDHINARRDKRKAYEIVQRGKMCHYVWIGRSVFERVKKIDYPPAVNVYIFHLLAANKAGLSWYSFKSMAEIMGLSVEQIRTAVDKLKKAKLLEGVGKKRDMKRRVMKQDENAAFGDDTGAIKLNQTMLLKHSTIMLNPHWFRLWLHLLFSAHSGFDSPSSRPGDVTLNLAKLDLKLAFGEDVPSALRTFIRDKRIKILSGDLGGSGVVQLRLVNWMVYQYDVPSALSAGLGRKGGR</sequence>
<dbReference type="SUPFAM" id="SSF52540">
    <property type="entry name" value="P-loop containing nucleoside triphosphate hydrolases"/>
    <property type="match status" value="1"/>
</dbReference>
<dbReference type="Gene3D" id="1.10.10.10">
    <property type="entry name" value="Winged helix-like DNA-binding domain superfamily/Winged helix DNA-binding domain"/>
    <property type="match status" value="1"/>
</dbReference>
<organism evidence="1">
    <name type="scientific">Oceaniferula spumae</name>
    <dbReference type="NCBI Taxonomy" id="2979115"/>
    <lineage>
        <taxon>Bacteria</taxon>
        <taxon>Pseudomonadati</taxon>
        <taxon>Verrucomicrobiota</taxon>
        <taxon>Verrucomicrobiia</taxon>
        <taxon>Verrucomicrobiales</taxon>
        <taxon>Verrucomicrobiaceae</taxon>
        <taxon>Oceaniferula</taxon>
    </lineage>
</organism>
<dbReference type="EMBL" id="AP026866">
    <property type="protein sequence ID" value="BDS05228.1"/>
    <property type="molecule type" value="Genomic_DNA"/>
</dbReference>
<dbReference type="InterPro" id="IPR027417">
    <property type="entry name" value="P-loop_NTPase"/>
</dbReference>
<reference evidence="1" key="1">
    <citation type="submission" date="2024-07" db="EMBL/GenBank/DDBJ databases">
        <title>Complete genome sequence of Verrucomicrobiaceae bacterium NT6N.</title>
        <authorList>
            <person name="Huang C."/>
            <person name="Takami H."/>
            <person name="Hamasaki K."/>
        </authorList>
    </citation>
    <scope>NUCLEOTIDE SEQUENCE</scope>
    <source>
        <strain evidence="1">NT6N</strain>
    </source>
</reference>
<name>A0AAT9FGY9_9BACT</name>
<dbReference type="Gene3D" id="3.40.50.300">
    <property type="entry name" value="P-loop containing nucleotide triphosphate hydrolases"/>
    <property type="match status" value="1"/>
</dbReference>
<dbReference type="InterPro" id="IPR036388">
    <property type="entry name" value="WH-like_DNA-bd_sf"/>
</dbReference>